<feature type="region of interest" description="Disordered" evidence="1">
    <location>
        <begin position="1"/>
        <end position="23"/>
    </location>
</feature>
<feature type="compositionally biased region" description="Low complexity" evidence="1">
    <location>
        <begin position="1"/>
        <end position="22"/>
    </location>
</feature>
<evidence type="ECO:0000259" key="2">
    <source>
        <dbReference type="PROSITE" id="PS51258"/>
    </source>
</evidence>
<organism evidence="3 4">
    <name type="scientific">Gonapodya prolifera (strain JEL478)</name>
    <name type="common">Monoblepharis prolifera</name>
    <dbReference type="NCBI Taxonomy" id="1344416"/>
    <lineage>
        <taxon>Eukaryota</taxon>
        <taxon>Fungi</taxon>
        <taxon>Fungi incertae sedis</taxon>
        <taxon>Chytridiomycota</taxon>
        <taxon>Chytridiomycota incertae sedis</taxon>
        <taxon>Monoblepharidomycetes</taxon>
        <taxon>Monoblepharidales</taxon>
        <taxon>Gonapodyaceae</taxon>
        <taxon>Gonapodya</taxon>
    </lineage>
</organism>
<feature type="region of interest" description="Disordered" evidence="1">
    <location>
        <begin position="677"/>
        <end position="696"/>
    </location>
</feature>
<dbReference type="OrthoDB" id="10656291at2759"/>
<gene>
    <name evidence="3" type="ORF">M427DRAFT_168080</name>
</gene>
<keyword evidence="4" id="KW-1185">Reference proteome</keyword>
<feature type="region of interest" description="Disordered" evidence="1">
    <location>
        <begin position="568"/>
        <end position="604"/>
    </location>
</feature>
<name>A0A139AZT3_GONPJ</name>
<dbReference type="AlphaFoldDB" id="A0A139AZT3"/>
<evidence type="ECO:0000313" key="3">
    <source>
        <dbReference type="EMBL" id="KXS22252.1"/>
    </source>
</evidence>
<dbReference type="EMBL" id="KQ965731">
    <property type="protein sequence ID" value="KXS22252.1"/>
    <property type="molecule type" value="Genomic_DNA"/>
</dbReference>
<accession>A0A139AZT3</accession>
<dbReference type="PROSITE" id="PS51258">
    <property type="entry name" value="MHD1"/>
    <property type="match status" value="1"/>
</dbReference>
<protein>
    <recommendedName>
        <fullName evidence="2">MHD1 domain-containing protein</fullName>
    </recommendedName>
</protein>
<proteinExistence type="predicted"/>
<dbReference type="Proteomes" id="UP000070544">
    <property type="component" value="Unassembled WGS sequence"/>
</dbReference>
<evidence type="ECO:0000256" key="1">
    <source>
        <dbReference type="SAM" id="MobiDB-lite"/>
    </source>
</evidence>
<reference evidence="3 4" key="1">
    <citation type="journal article" date="2015" name="Genome Biol. Evol.">
        <title>Phylogenomic analyses indicate that early fungi evolved digesting cell walls of algal ancestors of land plants.</title>
        <authorList>
            <person name="Chang Y."/>
            <person name="Wang S."/>
            <person name="Sekimoto S."/>
            <person name="Aerts A.L."/>
            <person name="Choi C."/>
            <person name="Clum A."/>
            <person name="LaButti K.M."/>
            <person name="Lindquist E.A."/>
            <person name="Yee Ngan C."/>
            <person name="Ohm R.A."/>
            <person name="Salamov A.A."/>
            <person name="Grigoriev I.V."/>
            <person name="Spatafora J.W."/>
            <person name="Berbee M.L."/>
        </authorList>
    </citation>
    <scope>NUCLEOTIDE SEQUENCE [LARGE SCALE GENOMIC DNA]</scope>
    <source>
        <strain evidence="3 4">JEL478</strain>
    </source>
</reference>
<feature type="region of interest" description="Disordered" evidence="1">
    <location>
        <begin position="525"/>
        <end position="556"/>
    </location>
</feature>
<feature type="domain" description="MHD1" evidence="2">
    <location>
        <begin position="371"/>
        <end position="497"/>
    </location>
</feature>
<sequence length="906" mass="97134">MASPTSLTSSTKSSSSSQGTVSFPLLRRSPRSHVRGNVVLTVEPLVSRLEVEPYLAQLLSPVAPPKPREAFAALVHSVLMRENTLGRIRPAPPEPIELLSACEQAWCIPRSGAWRVAVELEAGVSVWCARKRDTSQGHSGRTVTATHVARTLLPLAGAVLRRVDALPASGGSETGLAELDLPTLRTLRRNFLTARNHAISLLVELQKRVEVAALSETHGRSSLIDEFEALWEILLQVRDANVVDDGDVGVIVGHSIGIDWNNGWEKAAEGIGRVASSSLISSLIPFSISTTSISLSSLTSIIASLTPAIRSLSLSVADLSDRPHLLPGASCALAYARTATAHLIASLGILFVQSTSSLATSPGPPDASAPLALHRALKSIAKHLTRDNTLQQSAKELLTFEAQLGPLVARWLVERCGLAEEWADRACAVSSEPTNGIRSNRNGLDVGDAVVDVFTVVEAVVDVVAKAGWSNSVAIRQWTMMLARLTSLATSRLSYHLWRKFAGLAASVSPDAATEAAFHEALVVGPNESGSGSNEKLSVIGNPKASRDGRQRSVSPVSEVAAAALGIFRRGPPKSPSPSPSPPQSPDLGRGEGSEEERRRYDARFGRIKVHRKGKSEWGRTKTVKGPYAPAQVAYSVPGAEETAAVVCWGPEIAWALNDLHSTRKTLDRVLGNIQSIPDNAGPFTPDTDSDTSQHQHRSKLILPIPPNHTLLTFDLITLQNRPLTRTPSCPLVVTLHSPRDGFLARSTPTGRLGADVHMRSGEWINWPNGTDAERSYVELRDQLERRITISGGVRCSCVVRSVRSADGRWPGGKVCDGEKAVTGGPFEIALGGPGGPILLGRMDETVVGTDGEGWERVVEWWKAKTAKAVDVWIDACEATVVNEVGGCFDLGLRLATTRNRERSPS</sequence>
<dbReference type="InterPro" id="IPR014770">
    <property type="entry name" value="Munc13_1"/>
</dbReference>
<feature type="compositionally biased region" description="Pro residues" evidence="1">
    <location>
        <begin position="573"/>
        <end position="585"/>
    </location>
</feature>
<feature type="compositionally biased region" description="Basic and acidic residues" evidence="1">
    <location>
        <begin position="589"/>
        <end position="604"/>
    </location>
</feature>
<evidence type="ECO:0000313" key="4">
    <source>
        <dbReference type="Proteomes" id="UP000070544"/>
    </source>
</evidence>